<feature type="compositionally biased region" description="Acidic residues" evidence="1">
    <location>
        <begin position="65"/>
        <end position="81"/>
    </location>
</feature>
<dbReference type="EMBL" id="CABIKO010000007">
    <property type="protein sequence ID" value="VVA13363.1"/>
    <property type="molecule type" value="Genomic_DNA"/>
</dbReference>
<dbReference type="Proteomes" id="UP000327085">
    <property type="component" value="Chromosome 1"/>
</dbReference>
<dbReference type="InParanoid" id="A0A5E4EC50"/>
<organism evidence="3 4">
    <name type="scientific">Prunus dulcis</name>
    <name type="common">Almond</name>
    <name type="synonym">Amygdalus dulcis</name>
    <dbReference type="NCBI Taxonomy" id="3755"/>
    <lineage>
        <taxon>Eukaryota</taxon>
        <taxon>Viridiplantae</taxon>
        <taxon>Streptophyta</taxon>
        <taxon>Embryophyta</taxon>
        <taxon>Tracheophyta</taxon>
        <taxon>Spermatophyta</taxon>
        <taxon>Magnoliopsida</taxon>
        <taxon>eudicotyledons</taxon>
        <taxon>Gunneridae</taxon>
        <taxon>Pentapetalae</taxon>
        <taxon>rosids</taxon>
        <taxon>fabids</taxon>
        <taxon>Rosales</taxon>
        <taxon>Rosaceae</taxon>
        <taxon>Amygdaloideae</taxon>
        <taxon>Amygdaleae</taxon>
        <taxon>Prunus</taxon>
    </lineage>
</organism>
<sequence length="107" mass="12538">MLDHGEKDCGFYTGKERDDSDKPYGLWFHRDVLGPDYHKPKGWHFGLPSLEGWLMHAPIEVDDGETEANDEPAQEEYDISEEETKSETYIPDLNARQILWLIWKMIL</sequence>
<reference evidence="3" key="1">
    <citation type="submission" date="2019-07" db="EMBL/GenBank/DDBJ databases">
        <authorList>
            <person name="Alioto T."/>
            <person name="Alioto T."/>
            <person name="Gomez Garrido J."/>
        </authorList>
    </citation>
    <scope>NUCLEOTIDE SEQUENCE</scope>
</reference>
<reference evidence="4" key="2">
    <citation type="journal article" date="2020" name="Plant J.">
        <title>Transposons played a major role in the diversification between the closely related almond and peach genomes: results from the almond genome sequence.</title>
        <authorList>
            <person name="Alioto T."/>
            <person name="Alexiou K.G."/>
            <person name="Bardil A."/>
            <person name="Barteri F."/>
            <person name="Castanera R."/>
            <person name="Cruz F."/>
            <person name="Dhingra A."/>
            <person name="Duval H."/>
            <person name="Fernandez I Marti A."/>
            <person name="Frias L."/>
            <person name="Galan B."/>
            <person name="Garcia J.L."/>
            <person name="Howad W."/>
            <person name="Gomez-Garrido J."/>
            <person name="Gut M."/>
            <person name="Julca I."/>
            <person name="Morata J."/>
            <person name="Puigdomenech P."/>
            <person name="Ribeca P."/>
            <person name="Rubio Cabetas M.J."/>
            <person name="Vlasova A."/>
            <person name="Wirthensohn M."/>
            <person name="Garcia-Mas J."/>
            <person name="Gabaldon T."/>
            <person name="Casacuberta J.M."/>
            <person name="Arus P."/>
        </authorList>
    </citation>
    <scope>NUCLEOTIDE SEQUENCE [LARGE SCALE GENOMIC DNA]</scope>
    <source>
        <strain evidence="4">cv. Texas</strain>
    </source>
</reference>
<reference evidence="2 5" key="3">
    <citation type="journal article" date="2022" name="G3 (Bethesda)">
        <title>Whole-genome sequence and methylome profiling of the almond [Prunus dulcis (Mill.) D.A. Webb] cultivar 'Nonpareil'.</title>
        <authorList>
            <person name="D'Amico-Willman K.M."/>
            <person name="Ouma W.Z."/>
            <person name="Meulia T."/>
            <person name="Sideli G.M."/>
            <person name="Gradziel T.M."/>
            <person name="Fresnedo-Ramirez J."/>
        </authorList>
    </citation>
    <scope>NUCLEOTIDE SEQUENCE [LARGE SCALE GENOMIC DNA]</scope>
    <source>
        <strain evidence="2">Clone GOH B32 T37-40</strain>
    </source>
</reference>
<evidence type="ECO:0000313" key="3">
    <source>
        <dbReference type="EMBL" id="VVA13363.1"/>
    </source>
</evidence>
<dbReference type="EMBL" id="JAJFAZ020000001">
    <property type="protein sequence ID" value="KAI5352282.1"/>
    <property type="molecule type" value="Genomic_DNA"/>
</dbReference>
<evidence type="ECO:0000313" key="2">
    <source>
        <dbReference type="EMBL" id="KAI5352282.1"/>
    </source>
</evidence>
<evidence type="ECO:0000313" key="5">
    <source>
        <dbReference type="Proteomes" id="UP001054821"/>
    </source>
</evidence>
<dbReference type="Proteomes" id="UP001054821">
    <property type="component" value="Chromosome 1"/>
</dbReference>
<evidence type="ECO:0000313" key="4">
    <source>
        <dbReference type="Proteomes" id="UP000327085"/>
    </source>
</evidence>
<evidence type="ECO:0000256" key="1">
    <source>
        <dbReference type="SAM" id="MobiDB-lite"/>
    </source>
</evidence>
<accession>A0A5E4EC50</accession>
<dbReference type="AlphaFoldDB" id="A0A5E4EC50"/>
<keyword evidence="5" id="KW-1185">Reference proteome</keyword>
<proteinExistence type="predicted"/>
<protein>
    <submittedName>
        <fullName evidence="3">PREDICTED: PRUPE_7G053200 partial</fullName>
    </submittedName>
</protein>
<name>A0A5E4EC50_PRUDU</name>
<dbReference type="Gramene" id="VVA13363">
    <property type="protein sequence ID" value="VVA13363"/>
    <property type="gene ID" value="Prudul26B019352"/>
</dbReference>
<feature type="region of interest" description="Disordered" evidence="1">
    <location>
        <begin position="65"/>
        <end position="84"/>
    </location>
</feature>
<gene>
    <name evidence="3" type="ORF">ALMOND_2B019352</name>
    <name evidence="2" type="ORF">L3X38_005173</name>
</gene>